<protein>
    <recommendedName>
        <fullName evidence="9">Pectinesterase</fullName>
        <ecNumber evidence="9">3.1.1.11</ecNumber>
    </recommendedName>
</protein>
<dbReference type="Gramene" id="PSAT_LOCUS27296_t1">
    <property type="protein sequence ID" value="CAL5208627.1"/>
    <property type="gene ID" value="PSAT_LOCUS27296"/>
</dbReference>
<evidence type="ECO:0000259" key="10">
    <source>
        <dbReference type="SMART" id="SM00856"/>
    </source>
</evidence>
<dbReference type="PANTHER" id="PTHR31707">
    <property type="entry name" value="PECTINESTERASE"/>
    <property type="match status" value="1"/>
</dbReference>
<gene>
    <name evidence="11" type="ORF">KIW84_064097</name>
</gene>
<dbReference type="GO" id="GO:0042545">
    <property type="term" value="P:cell wall modification"/>
    <property type="evidence" value="ECO:0007669"/>
    <property type="project" value="UniProtKB-UniRule"/>
</dbReference>
<keyword evidence="5" id="KW-0134">Cell wall</keyword>
<dbReference type="Gene3D" id="1.20.140.40">
    <property type="entry name" value="Invertase/pectin methylesterase inhibitor family protein"/>
    <property type="match status" value="1"/>
</dbReference>
<reference evidence="11 12" key="1">
    <citation type="journal article" date="2022" name="Nat. Genet.">
        <title>Improved pea reference genome and pan-genome highlight genomic features and evolutionary characteristics.</title>
        <authorList>
            <person name="Yang T."/>
            <person name="Liu R."/>
            <person name="Luo Y."/>
            <person name="Hu S."/>
            <person name="Wang D."/>
            <person name="Wang C."/>
            <person name="Pandey M.K."/>
            <person name="Ge S."/>
            <person name="Xu Q."/>
            <person name="Li N."/>
            <person name="Li G."/>
            <person name="Huang Y."/>
            <person name="Saxena R.K."/>
            <person name="Ji Y."/>
            <person name="Li M."/>
            <person name="Yan X."/>
            <person name="He Y."/>
            <person name="Liu Y."/>
            <person name="Wang X."/>
            <person name="Xiang C."/>
            <person name="Varshney R.K."/>
            <person name="Ding H."/>
            <person name="Gao S."/>
            <person name="Zong X."/>
        </authorList>
    </citation>
    <scope>NUCLEOTIDE SEQUENCE [LARGE SCALE GENOMIC DNA]</scope>
    <source>
        <strain evidence="11 12">cv. Zhongwan 6</strain>
    </source>
</reference>
<sequence>MKTSTTTLYTYVSLFIIIFFFLSPSLSSIISSQNTICNITPYPSFCITTLPSDYLSIHNQTLFFLQQSLSITKTILQLTSSYLNQSTIPFSTLLVLQDCLNLAELNTDLLSTVIEAIINSTDSNINIFSNQVYDLQTLLSAVITNHQTCLDGFLDVNPYPKIRTALSNPLSDGIKLYSTSLALFTHGWVRIDVRTSSLEKTITMNNNRKLLQTSVDNVMVTQKVVVNPDGSGDFVTINDAVDAAPNKTGTNNGYHVIYVVAGIYSEYVSIAKNKENLMIIGDGIDRTVITGSRSVVDGWTTFQSAAFAVVGKGFVAVNMTFRNTAGSNKHQAVAVRNGADMSVFYNCSFEGYQDTLYAHSLRQFYKNCNIYGTVDFIFGNAAAVFQNCNIYPRLPMQNQFNAVTAQGRTDPNQNTGFSIWNCYIVAASELSGVNSSYNDIKTYLGRPWKEYSRTIYMQCFIDGLVDPKGWVEWLGEFALSTLYYGEFGNWGEGSDTSNRVTWEGYHLMDGKDADEFTVYKFIHGDKWLPLTGVPFRAGFQ</sequence>
<comment type="pathway">
    <text evidence="2 9">Glycan metabolism; pectin degradation; 2-dehydro-3-deoxy-D-gluconate from pectin: step 1/5.</text>
</comment>
<evidence type="ECO:0000313" key="12">
    <source>
        <dbReference type="Proteomes" id="UP001058974"/>
    </source>
</evidence>
<comment type="similarity">
    <text evidence="3">In the N-terminal section; belongs to the PMEI family.</text>
</comment>
<evidence type="ECO:0000256" key="4">
    <source>
        <dbReference type="ARBA" id="ARBA00007786"/>
    </source>
</evidence>
<dbReference type="AlphaFoldDB" id="A0A9D4WBB1"/>
<evidence type="ECO:0000256" key="9">
    <source>
        <dbReference type="RuleBase" id="RU000589"/>
    </source>
</evidence>
<dbReference type="OrthoDB" id="2019149at2759"/>
<dbReference type="InterPro" id="IPR012334">
    <property type="entry name" value="Pectin_lyas_fold"/>
</dbReference>
<evidence type="ECO:0000256" key="5">
    <source>
        <dbReference type="ARBA" id="ARBA00022512"/>
    </source>
</evidence>
<evidence type="ECO:0000256" key="6">
    <source>
        <dbReference type="ARBA" id="ARBA00022801"/>
    </source>
</evidence>
<keyword evidence="5" id="KW-0964">Secreted</keyword>
<evidence type="ECO:0000256" key="3">
    <source>
        <dbReference type="ARBA" id="ARBA00006027"/>
    </source>
</evidence>
<dbReference type="EMBL" id="JAMSHJ010000006">
    <property type="protein sequence ID" value="KAI5398592.1"/>
    <property type="molecule type" value="Genomic_DNA"/>
</dbReference>
<evidence type="ECO:0000256" key="1">
    <source>
        <dbReference type="ARBA" id="ARBA00004191"/>
    </source>
</evidence>
<dbReference type="SUPFAM" id="SSF101148">
    <property type="entry name" value="Plant invertase/pectin methylesterase inhibitor"/>
    <property type="match status" value="1"/>
</dbReference>
<dbReference type="InterPro" id="IPR033131">
    <property type="entry name" value="Pectinesterase_Asp_AS"/>
</dbReference>
<accession>A0A9D4WBB1</accession>
<comment type="caution">
    <text evidence="11">The sequence shown here is derived from an EMBL/GenBank/DDBJ whole genome shotgun (WGS) entry which is preliminary data.</text>
</comment>
<dbReference type="Gramene" id="Psat06G0409700-T1">
    <property type="protein sequence ID" value="KAI5398592.1"/>
    <property type="gene ID" value="KIW84_064097"/>
</dbReference>
<dbReference type="SUPFAM" id="SSF51126">
    <property type="entry name" value="Pectin lyase-like"/>
    <property type="match status" value="1"/>
</dbReference>
<dbReference type="SMART" id="SM00856">
    <property type="entry name" value="PMEI"/>
    <property type="match status" value="1"/>
</dbReference>
<dbReference type="Gene3D" id="2.160.20.10">
    <property type="entry name" value="Single-stranded right-handed beta-helix, Pectin lyase-like"/>
    <property type="match status" value="1"/>
</dbReference>
<proteinExistence type="inferred from homology"/>
<organism evidence="11 12">
    <name type="scientific">Pisum sativum</name>
    <name type="common">Garden pea</name>
    <name type="synonym">Lathyrus oleraceus</name>
    <dbReference type="NCBI Taxonomy" id="3888"/>
    <lineage>
        <taxon>Eukaryota</taxon>
        <taxon>Viridiplantae</taxon>
        <taxon>Streptophyta</taxon>
        <taxon>Embryophyta</taxon>
        <taxon>Tracheophyta</taxon>
        <taxon>Spermatophyta</taxon>
        <taxon>Magnoliopsida</taxon>
        <taxon>eudicotyledons</taxon>
        <taxon>Gunneridae</taxon>
        <taxon>Pentapetalae</taxon>
        <taxon>rosids</taxon>
        <taxon>fabids</taxon>
        <taxon>Fabales</taxon>
        <taxon>Fabaceae</taxon>
        <taxon>Papilionoideae</taxon>
        <taxon>50 kb inversion clade</taxon>
        <taxon>NPAAA clade</taxon>
        <taxon>Hologalegina</taxon>
        <taxon>IRL clade</taxon>
        <taxon>Fabeae</taxon>
        <taxon>Lathyrus</taxon>
    </lineage>
</organism>
<dbReference type="InterPro" id="IPR006501">
    <property type="entry name" value="Pectinesterase_inhib_dom"/>
</dbReference>
<dbReference type="PROSITE" id="PS00503">
    <property type="entry name" value="PECTINESTERASE_2"/>
    <property type="match status" value="1"/>
</dbReference>
<comment type="subcellular location">
    <subcellularLocation>
        <location evidence="1">Secreted</location>
        <location evidence="1">Cell wall</location>
    </subcellularLocation>
</comment>
<feature type="domain" description="Pectinesterase inhibitor" evidence="10">
    <location>
        <begin position="25"/>
        <end position="183"/>
    </location>
</feature>
<evidence type="ECO:0000256" key="8">
    <source>
        <dbReference type="PROSITE-ProRule" id="PRU10040"/>
    </source>
</evidence>
<dbReference type="Pfam" id="PF01095">
    <property type="entry name" value="Pectinesterase"/>
    <property type="match status" value="1"/>
</dbReference>
<dbReference type="GO" id="GO:0045490">
    <property type="term" value="P:pectin catabolic process"/>
    <property type="evidence" value="ECO:0007669"/>
    <property type="project" value="UniProtKB-UniRule"/>
</dbReference>
<comment type="catalytic activity">
    <reaction evidence="9">
        <text>[(1-&gt;4)-alpha-D-galacturonosyl methyl ester](n) + n H2O = [(1-&gt;4)-alpha-D-galacturonosyl](n) + n methanol + n H(+)</text>
        <dbReference type="Rhea" id="RHEA:22380"/>
        <dbReference type="Rhea" id="RHEA-COMP:14570"/>
        <dbReference type="Rhea" id="RHEA-COMP:14573"/>
        <dbReference type="ChEBI" id="CHEBI:15377"/>
        <dbReference type="ChEBI" id="CHEBI:15378"/>
        <dbReference type="ChEBI" id="CHEBI:17790"/>
        <dbReference type="ChEBI" id="CHEBI:140522"/>
        <dbReference type="ChEBI" id="CHEBI:140523"/>
        <dbReference type="EC" id="3.1.1.11"/>
    </reaction>
</comment>
<evidence type="ECO:0000256" key="7">
    <source>
        <dbReference type="ARBA" id="ARBA00023085"/>
    </source>
</evidence>
<dbReference type="GO" id="GO:0004857">
    <property type="term" value="F:enzyme inhibitor activity"/>
    <property type="evidence" value="ECO:0007669"/>
    <property type="project" value="InterPro"/>
</dbReference>
<keyword evidence="6 9" id="KW-0378">Hydrolase</keyword>
<dbReference type="NCBIfam" id="TIGR01614">
    <property type="entry name" value="PME_inhib"/>
    <property type="match status" value="1"/>
</dbReference>
<name>A0A9D4WBB1_PEA</name>
<dbReference type="InterPro" id="IPR000070">
    <property type="entry name" value="Pectinesterase_cat"/>
</dbReference>
<keyword evidence="7 9" id="KW-0063">Aspartyl esterase</keyword>
<dbReference type="Proteomes" id="UP001058974">
    <property type="component" value="Chromosome 6"/>
</dbReference>
<dbReference type="GO" id="GO:0030599">
    <property type="term" value="F:pectinesterase activity"/>
    <property type="evidence" value="ECO:0007669"/>
    <property type="project" value="UniProtKB-UniRule"/>
</dbReference>
<dbReference type="FunFam" id="2.160.20.10:FF:000001">
    <property type="entry name" value="Pectinesterase"/>
    <property type="match status" value="1"/>
</dbReference>
<dbReference type="InterPro" id="IPR035513">
    <property type="entry name" value="Invertase/methylesterase_inhib"/>
</dbReference>
<dbReference type="EC" id="3.1.1.11" evidence="9"/>
<evidence type="ECO:0000256" key="2">
    <source>
        <dbReference type="ARBA" id="ARBA00005184"/>
    </source>
</evidence>
<dbReference type="Pfam" id="PF04043">
    <property type="entry name" value="PMEI"/>
    <property type="match status" value="1"/>
</dbReference>
<dbReference type="InterPro" id="IPR011050">
    <property type="entry name" value="Pectin_lyase_fold/virulence"/>
</dbReference>
<dbReference type="CDD" id="cd15798">
    <property type="entry name" value="PMEI-like_3"/>
    <property type="match status" value="1"/>
</dbReference>
<feature type="active site" evidence="8">
    <location>
        <position position="375"/>
    </location>
</feature>
<keyword evidence="12" id="KW-1185">Reference proteome</keyword>
<comment type="similarity">
    <text evidence="4">In the C-terminal section; belongs to the pectinesterase family.</text>
</comment>
<evidence type="ECO:0000313" key="11">
    <source>
        <dbReference type="EMBL" id="KAI5398592.1"/>
    </source>
</evidence>